<name>A0A8J2Q254_9BILA</name>
<comment type="caution">
    <text evidence="1">The sequence shown here is derived from an EMBL/GenBank/DDBJ whole genome shotgun (WGS) entry which is preliminary data.</text>
</comment>
<dbReference type="Proteomes" id="UP000746747">
    <property type="component" value="Unassembled WGS sequence"/>
</dbReference>
<evidence type="ECO:0000313" key="1">
    <source>
        <dbReference type="EMBL" id="CAG9537332.1"/>
    </source>
</evidence>
<evidence type="ECO:0000313" key="2">
    <source>
        <dbReference type="Proteomes" id="UP000746747"/>
    </source>
</evidence>
<dbReference type="AlphaFoldDB" id="A0A8J2Q254"/>
<dbReference type="EMBL" id="CAKAEH010001537">
    <property type="protein sequence ID" value="CAG9537332.1"/>
    <property type="molecule type" value="Genomic_DNA"/>
</dbReference>
<sequence>MLPLKNLFEPTRTSRLQIHCLSFSHRLNDLRQTKTSRPFRMQRNREIKRREFECKVSLIHWKLNDVCDADLHLFTLLFRDCMGEQMKQVKENTEQLPNILLGQKWIFLSCIHVNESHKACDCEAVWESVWPSGLRRCVQVAIYSGRRRFESCGGHLLLRHFGVAISILLEYTLLKKIPRSSASSLLFSTSYLGYDYVVILHIS</sequence>
<accession>A0A8J2Q254</accession>
<gene>
    <name evidence="1" type="ORF">CJOHNSTONI_LOCUS7158</name>
</gene>
<protein>
    <submittedName>
        <fullName evidence="1">Uncharacterized protein</fullName>
    </submittedName>
</protein>
<keyword evidence="2" id="KW-1185">Reference proteome</keyword>
<reference evidence="1" key="1">
    <citation type="submission" date="2021-09" db="EMBL/GenBank/DDBJ databases">
        <authorList>
            <consortium name="Pathogen Informatics"/>
        </authorList>
    </citation>
    <scope>NUCLEOTIDE SEQUENCE</scope>
</reference>
<proteinExistence type="predicted"/>
<organism evidence="1 2">
    <name type="scientific">Cercopithifilaria johnstoni</name>
    <dbReference type="NCBI Taxonomy" id="2874296"/>
    <lineage>
        <taxon>Eukaryota</taxon>
        <taxon>Metazoa</taxon>
        <taxon>Ecdysozoa</taxon>
        <taxon>Nematoda</taxon>
        <taxon>Chromadorea</taxon>
        <taxon>Rhabditida</taxon>
        <taxon>Spirurina</taxon>
        <taxon>Spiruromorpha</taxon>
        <taxon>Filarioidea</taxon>
        <taxon>Onchocercidae</taxon>
        <taxon>Cercopithifilaria</taxon>
    </lineage>
</organism>